<evidence type="ECO:0000313" key="2">
    <source>
        <dbReference type="Proteomes" id="UP000199696"/>
    </source>
</evidence>
<accession>A0A1C6UI88</accession>
<dbReference type="PANTHER" id="PTHR43649:SF12">
    <property type="entry name" value="DIACETYLCHITOBIOSE BINDING PROTEIN DASA"/>
    <property type="match status" value="1"/>
</dbReference>
<name>A0A1C6UI88_9ACTN</name>
<protein>
    <submittedName>
        <fullName evidence="1">Multiple sugar transport system substrate-binding protein</fullName>
    </submittedName>
</protein>
<dbReference type="InterPro" id="IPR050490">
    <property type="entry name" value="Bact_solute-bd_prot1"/>
</dbReference>
<dbReference type="EMBL" id="FMHY01000002">
    <property type="protein sequence ID" value="SCL53776.1"/>
    <property type="molecule type" value="Genomic_DNA"/>
</dbReference>
<keyword evidence="2" id="KW-1185">Reference proteome</keyword>
<sequence>MGWDFQPDTIKRLVAAWADANGTPTNVQTIPNVGYSAALQTRLRGGSAIDVYYNFAYNTQKFIKQNWAAELNGLSDVDTMVSEMFPSARERHVTSDGKIISVPYFSAVYMNQYNKSFVERAGFSAPPTSLAETYQQAKKMKADGICATPYIAYWIKEFCEEYLHVYLLAQGVTPFDEQGEPVFADDPKAEEAFAWWQTMYTEGLTPRSLLNDDPGKLSGELAQGRAAFYVLHHYFLTSVRDLKGPESNNIEQAPVVDGQTLQIGEVLQLGSKSSEARDKAWKLMKHYGWKDQDGKFTVSTEWAKAGGLAAPYPAFFTDPATVEAFPDYYDLSKLSQTFESGSNVVPARTLPWYPTFQAKVGDLVHAMLLGQSEPKATVAALADAARRAKAGGGL</sequence>
<evidence type="ECO:0000313" key="1">
    <source>
        <dbReference type="EMBL" id="SCL53776.1"/>
    </source>
</evidence>
<proteinExistence type="predicted"/>
<organism evidence="1 2">
    <name type="scientific">Micromonospora eburnea</name>
    <dbReference type="NCBI Taxonomy" id="227316"/>
    <lineage>
        <taxon>Bacteria</taxon>
        <taxon>Bacillati</taxon>
        <taxon>Actinomycetota</taxon>
        <taxon>Actinomycetes</taxon>
        <taxon>Micromonosporales</taxon>
        <taxon>Micromonosporaceae</taxon>
        <taxon>Micromonospora</taxon>
    </lineage>
</organism>
<dbReference type="Gene3D" id="3.40.190.10">
    <property type="entry name" value="Periplasmic binding protein-like II"/>
    <property type="match status" value="1"/>
</dbReference>
<gene>
    <name evidence="1" type="ORF">GA0070604_2851</name>
</gene>
<keyword evidence="1" id="KW-0762">Sugar transport</keyword>
<keyword evidence="1" id="KW-0813">Transport</keyword>
<dbReference type="PANTHER" id="PTHR43649">
    <property type="entry name" value="ARABINOSE-BINDING PROTEIN-RELATED"/>
    <property type="match status" value="1"/>
</dbReference>
<dbReference type="SUPFAM" id="SSF53850">
    <property type="entry name" value="Periplasmic binding protein-like II"/>
    <property type="match status" value="1"/>
</dbReference>
<reference evidence="2" key="1">
    <citation type="submission" date="2016-06" db="EMBL/GenBank/DDBJ databases">
        <authorList>
            <person name="Varghese N."/>
            <person name="Submissions Spin"/>
        </authorList>
    </citation>
    <scope>NUCLEOTIDE SEQUENCE [LARGE SCALE GENOMIC DNA]</scope>
    <source>
        <strain evidence="2">DSM 44814</strain>
    </source>
</reference>
<dbReference type="STRING" id="227316.GA0070604_2851"/>
<dbReference type="Proteomes" id="UP000199696">
    <property type="component" value="Unassembled WGS sequence"/>
</dbReference>
<dbReference type="AlphaFoldDB" id="A0A1C6UI88"/>
<dbReference type="RefSeq" id="WP_208602047.1">
    <property type="nucleotide sequence ID" value="NZ_FMHY01000002.1"/>
</dbReference>